<evidence type="ECO:0000313" key="3">
    <source>
        <dbReference type="Proteomes" id="UP000444401"/>
    </source>
</evidence>
<sequence length="435" mass="46032">MGASIEPGTVKRALSAHAAIGLLAGAILYILCLTGTIAVFYVEMQRLEQPGAPEMAEIAPEAVQRGVEAVLAREAQEGLAPTSHLYVHIPVEELPRATITTDSNAFHLDAAGNIAMPERIAWNDFLVHLHYTLNLPSLVGITIVGAFGVMMLALSLSGVLAHPRIFRDAFRLRARNNAGVGLTDWHNRLSVWTLPFGIAIALTGALIGLATVTAYGIAESAYDGDVAAVYGPVFGEEAAPDPSPAPAPDVAAALQYMAREHPGVRLTYAILHDPLTAGQHVQMVGEHDRRLIFGEYYAFDSQGRFAGTTGMADGALGQQAAASTYKLHFGNFGGVWVKIAYVVLGAALTAVCATGTYIWLGKRRRRGIEEPRLRAAWTGVVVGTPVALLATVAARVAIGNEAPFAAIFWIALAAWIAAAVALAARRRPAPEALPA</sequence>
<proteinExistence type="predicted"/>
<keyword evidence="1" id="KW-0472">Membrane</keyword>
<feature type="transmembrane region" description="Helical" evidence="1">
    <location>
        <begin position="138"/>
        <end position="161"/>
    </location>
</feature>
<dbReference type="PANTHER" id="PTHR34219:SF3">
    <property type="entry name" value="BLL7967 PROTEIN"/>
    <property type="match status" value="1"/>
</dbReference>
<comment type="caution">
    <text evidence="2">The sequence shown here is derived from an EMBL/GenBank/DDBJ whole genome shotgun (WGS) entry which is preliminary data.</text>
</comment>
<dbReference type="EMBL" id="WTYO01000006">
    <property type="protein sequence ID" value="MXO69617.1"/>
    <property type="molecule type" value="Genomic_DNA"/>
</dbReference>
<reference evidence="2 3" key="1">
    <citation type="submission" date="2019-12" db="EMBL/GenBank/DDBJ databases">
        <title>Genomic-based taxomic classification of the family Erythrobacteraceae.</title>
        <authorList>
            <person name="Xu L."/>
        </authorList>
    </citation>
    <scope>NUCLEOTIDE SEQUENCE [LARGE SCALE GENOMIC DNA]</scope>
    <source>
        <strain evidence="2 3">H32</strain>
    </source>
</reference>
<feature type="transmembrane region" description="Helical" evidence="1">
    <location>
        <begin position="373"/>
        <end position="398"/>
    </location>
</feature>
<evidence type="ECO:0000313" key="2">
    <source>
        <dbReference type="EMBL" id="MXO69617.1"/>
    </source>
</evidence>
<feature type="transmembrane region" description="Helical" evidence="1">
    <location>
        <begin position="404"/>
        <end position="424"/>
    </location>
</feature>
<dbReference type="PANTHER" id="PTHR34219">
    <property type="entry name" value="IRON-REGULATED INNER MEMBRANE PROTEIN-RELATED"/>
    <property type="match status" value="1"/>
</dbReference>
<dbReference type="InterPro" id="IPR005625">
    <property type="entry name" value="PepSY-ass_TM"/>
</dbReference>
<accession>A0ABW9V1J8</accession>
<dbReference type="RefSeq" id="WP_160734242.1">
    <property type="nucleotide sequence ID" value="NZ_WTYO01000006.1"/>
</dbReference>
<gene>
    <name evidence="2" type="ORF">GRI72_12380</name>
</gene>
<dbReference type="Proteomes" id="UP000444401">
    <property type="component" value="Unassembled WGS sequence"/>
</dbReference>
<keyword evidence="3" id="KW-1185">Reference proteome</keyword>
<keyword evidence="1" id="KW-1133">Transmembrane helix</keyword>
<keyword evidence="1" id="KW-0812">Transmembrane</keyword>
<evidence type="ECO:0000256" key="1">
    <source>
        <dbReference type="SAM" id="Phobius"/>
    </source>
</evidence>
<protein>
    <submittedName>
        <fullName evidence="2">PepSY domain-containing protein</fullName>
    </submittedName>
</protein>
<name>A0ABW9V1J8_9SPHN</name>
<organism evidence="2 3">
    <name type="scientific">Pelagerythrobacter marinus</name>
    <dbReference type="NCBI Taxonomy" id="538382"/>
    <lineage>
        <taxon>Bacteria</taxon>
        <taxon>Pseudomonadati</taxon>
        <taxon>Pseudomonadota</taxon>
        <taxon>Alphaproteobacteria</taxon>
        <taxon>Sphingomonadales</taxon>
        <taxon>Erythrobacteraceae</taxon>
        <taxon>Pelagerythrobacter</taxon>
    </lineage>
</organism>
<feature type="transmembrane region" description="Helical" evidence="1">
    <location>
        <begin position="20"/>
        <end position="42"/>
    </location>
</feature>
<feature type="transmembrane region" description="Helical" evidence="1">
    <location>
        <begin position="339"/>
        <end position="361"/>
    </location>
</feature>
<feature type="transmembrane region" description="Helical" evidence="1">
    <location>
        <begin position="196"/>
        <end position="218"/>
    </location>
</feature>
<dbReference type="Pfam" id="PF03929">
    <property type="entry name" value="PepSY_TM"/>
    <property type="match status" value="1"/>
</dbReference>